<dbReference type="InterPro" id="IPR045145">
    <property type="entry name" value="PTHR15271"/>
</dbReference>
<feature type="compositionally biased region" description="Low complexity" evidence="10">
    <location>
        <begin position="615"/>
        <end position="635"/>
    </location>
</feature>
<dbReference type="SUPFAM" id="SSF50978">
    <property type="entry name" value="WD40 repeat-like"/>
    <property type="match status" value="1"/>
</dbReference>
<keyword evidence="13" id="KW-1185">Reference proteome</keyword>
<dbReference type="SMART" id="SM00320">
    <property type="entry name" value="WD40"/>
    <property type="match status" value="5"/>
</dbReference>
<dbReference type="InterPro" id="IPR001632">
    <property type="entry name" value="WD40_G-protein_beta-like"/>
</dbReference>
<dbReference type="GO" id="GO:0006281">
    <property type="term" value="P:DNA repair"/>
    <property type="evidence" value="ECO:0007669"/>
    <property type="project" value="UniProtKB-KW"/>
</dbReference>
<dbReference type="PANTHER" id="PTHR15271">
    <property type="entry name" value="CHROMATIN ASSEMBLY FACTOR 1 SUBUNIT B"/>
    <property type="match status" value="1"/>
</dbReference>
<dbReference type="PROSITE" id="PS00678">
    <property type="entry name" value="WD_REPEATS_1"/>
    <property type="match status" value="1"/>
</dbReference>
<comment type="similarity">
    <text evidence="2">Belongs to the WD repeat HIR1 family.</text>
</comment>
<sequence length="662" mass="74124">MKCQVPQISWHSRDPVLSIDFQPGKRNILRLASGGTDSHVLIWYITYQENKSIKIECASDLYRHNKPVNVVRWSPDGEFLVSGDDEGAMFVWQLKERDVQDGPKDEENINQEDWYPLKLLRGHLEDIYDVSWSADGNFLVSASMDNTSIIWDMQKFQKVHILSDSKGYVQGVSWDPLNSYIASLSSDRALRIYNINTKKTMYRIQRAPWTVTTERGAIKARLFFDDTLTSYFRRLTFTPDGELLIVPSGILEREEAKFQNTTYIFSRHAPNKPAIQLPTGDKYTVAVRCNPLLYKLRAPSKEGDNKENRTKPMIDLPYRMVFAVAACDSVLLYDTEQLLPFAYVSNIHYTHLTDLSWSPDGKILVASSTDGYCSFLVFADDELGEIYVPPKEEVITKPNAGDKTASVPVEKTTPMNTVESKPIEKIEATSVPANVNDTSVVPPKISESPVDASKLNKKPKVTIKNFFISPKPKPASNISSPKTSSDKKDDKVSEKETTSTKVLAVKSSEIEQPMEVDNTDSCSLEVVFDAKTAVVSEEVCDGKIQLFGKNILNSDSTKPSNVTALPAPVEVDLNNSNAVLSFEDSLEKVKNAEKVEENENDWKLELSQDEEPMEVSEPVPSTSSGPSKIPTTPKTPDQKTKRRISLITLSTKTSLKSPKSNK</sequence>
<dbReference type="GO" id="GO:0033186">
    <property type="term" value="C:CAF-1 complex"/>
    <property type="evidence" value="ECO:0007669"/>
    <property type="project" value="TreeGrafter"/>
</dbReference>
<evidence type="ECO:0000256" key="1">
    <source>
        <dbReference type="ARBA" id="ARBA00004123"/>
    </source>
</evidence>
<evidence type="ECO:0000256" key="10">
    <source>
        <dbReference type="SAM" id="MobiDB-lite"/>
    </source>
</evidence>
<dbReference type="GO" id="GO:0005634">
    <property type="term" value="C:nucleus"/>
    <property type="evidence" value="ECO:0007669"/>
    <property type="project" value="UniProtKB-SubCell"/>
</dbReference>
<keyword evidence="3 9" id="KW-0853">WD repeat</keyword>
<dbReference type="Proteomes" id="UP001497382">
    <property type="component" value="Unassembled WGS sequence"/>
</dbReference>
<feature type="region of interest" description="Disordered" evidence="10">
    <location>
        <begin position="467"/>
        <end position="500"/>
    </location>
</feature>
<dbReference type="InterPro" id="IPR001680">
    <property type="entry name" value="WD40_rpt"/>
</dbReference>
<evidence type="ECO:0000313" key="12">
    <source>
        <dbReference type="EMBL" id="CAL1269936.1"/>
    </source>
</evidence>
<dbReference type="PRINTS" id="PR00319">
    <property type="entry name" value="GPROTEINB"/>
</dbReference>
<organism evidence="12 13">
    <name type="scientific">Larinioides sclopetarius</name>
    <dbReference type="NCBI Taxonomy" id="280406"/>
    <lineage>
        <taxon>Eukaryota</taxon>
        <taxon>Metazoa</taxon>
        <taxon>Ecdysozoa</taxon>
        <taxon>Arthropoda</taxon>
        <taxon>Chelicerata</taxon>
        <taxon>Arachnida</taxon>
        <taxon>Araneae</taxon>
        <taxon>Araneomorphae</taxon>
        <taxon>Entelegynae</taxon>
        <taxon>Araneoidea</taxon>
        <taxon>Araneidae</taxon>
        <taxon>Larinioides</taxon>
    </lineage>
</organism>
<dbReference type="Gene3D" id="2.130.10.10">
    <property type="entry name" value="YVTN repeat-like/Quinoprotein amine dehydrogenase"/>
    <property type="match status" value="2"/>
</dbReference>
<dbReference type="GO" id="GO:0006335">
    <property type="term" value="P:DNA replication-dependent chromatin assembly"/>
    <property type="evidence" value="ECO:0007669"/>
    <property type="project" value="InterPro"/>
</dbReference>
<evidence type="ECO:0000313" key="13">
    <source>
        <dbReference type="Proteomes" id="UP001497382"/>
    </source>
</evidence>
<dbReference type="PROSITE" id="PS50294">
    <property type="entry name" value="WD_REPEATS_REGION"/>
    <property type="match status" value="2"/>
</dbReference>
<evidence type="ECO:0000256" key="9">
    <source>
        <dbReference type="PROSITE-ProRule" id="PRU00221"/>
    </source>
</evidence>
<proteinExistence type="inferred from homology"/>
<evidence type="ECO:0000256" key="8">
    <source>
        <dbReference type="ARBA" id="ARBA00023242"/>
    </source>
</evidence>
<evidence type="ECO:0000256" key="5">
    <source>
        <dbReference type="ARBA" id="ARBA00022763"/>
    </source>
</evidence>
<comment type="caution">
    <text evidence="12">The sequence shown here is derived from an EMBL/GenBank/DDBJ whole genome shotgun (WGS) entry which is preliminary data.</text>
</comment>
<dbReference type="InterPro" id="IPR055410">
    <property type="entry name" value="Beta-prop_CAF1B_HIR1"/>
</dbReference>
<dbReference type="GO" id="GO:0006334">
    <property type="term" value="P:nucleosome assembly"/>
    <property type="evidence" value="ECO:0007669"/>
    <property type="project" value="TreeGrafter"/>
</dbReference>
<feature type="compositionally biased region" description="Basic and acidic residues" evidence="10">
    <location>
        <begin position="592"/>
        <end position="606"/>
    </location>
</feature>
<name>A0AAV1ZFV8_9ARAC</name>
<keyword evidence="7" id="KW-0234">DNA repair</keyword>
<evidence type="ECO:0000256" key="2">
    <source>
        <dbReference type="ARBA" id="ARBA00007306"/>
    </source>
</evidence>
<accession>A0AAV1ZFV8</accession>
<keyword evidence="8" id="KW-0539">Nucleus</keyword>
<reference evidence="12 13" key="1">
    <citation type="submission" date="2024-04" db="EMBL/GenBank/DDBJ databases">
        <authorList>
            <person name="Rising A."/>
            <person name="Reimegard J."/>
            <person name="Sonavane S."/>
            <person name="Akerstrom W."/>
            <person name="Nylinder S."/>
            <person name="Hedman E."/>
            <person name="Kallberg Y."/>
        </authorList>
    </citation>
    <scope>NUCLEOTIDE SEQUENCE [LARGE SCALE GENOMIC DNA]</scope>
</reference>
<feature type="compositionally biased region" description="Basic and acidic residues" evidence="10">
    <location>
        <begin position="484"/>
        <end position="498"/>
    </location>
</feature>
<evidence type="ECO:0000256" key="6">
    <source>
        <dbReference type="ARBA" id="ARBA00022853"/>
    </source>
</evidence>
<keyword evidence="5" id="KW-0227">DNA damage</keyword>
<dbReference type="InterPro" id="IPR015943">
    <property type="entry name" value="WD40/YVTN_repeat-like_dom_sf"/>
</dbReference>
<protein>
    <recommendedName>
        <fullName evidence="11">CAF1B/HIR1 beta-propeller domain-containing protein</fullName>
    </recommendedName>
</protein>
<evidence type="ECO:0000256" key="3">
    <source>
        <dbReference type="ARBA" id="ARBA00022574"/>
    </source>
</evidence>
<feature type="repeat" description="WD" evidence="9">
    <location>
        <begin position="162"/>
        <end position="203"/>
    </location>
</feature>
<keyword evidence="6" id="KW-0156">Chromatin regulator</keyword>
<feature type="repeat" description="WD" evidence="9">
    <location>
        <begin position="120"/>
        <end position="161"/>
    </location>
</feature>
<feature type="repeat" description="WD" evidence="9">
    <location>
        <begin position="61"/>
        <end position="95"/>
    </location>
</feature>
<evidence type="ECO:0000256" key="4">
    <source>
        <dbReference type="ARBA" id="ARBA00022737"/>
    </source>
</evidence>
<feature type="region of interest" description="Disordered" evidence="10">
    <location>
        <begin position="592"/>
        <end position="662"/>
    </location>
</feature>
<gene>
    <name evidence="12" type="ORF">LARSCL_LOCUS5015</name>
</gene>
<dbReference type="EMBL" id="CAXIEN010000045">
    <property type="protein sequence ID" value="CAL1269936.1"/>
    <property type="molecule type" value="Genomic_DNA"/>
</dbReference>
<dbReference type="Pfam" id="PF24105">
    <property type="entry name" value="Beta-prop_CAF1B_HIR1"/>
    <property type="match status" value="1"/>
</dbReference>
<dbReference type="AlphaFoldDB" id="A0AAV1ZFV8"/>
<evidence type="ECO:0000259" key="11">
    <source>
        <dbReference type="Pfam" id="PF24105"/>
    </source>
</evidence>
<keyword evidence="4" id="KW-0677">Repeat</keyword>
<feature type="domain" description="CAF1B/HIR1 beta-propeller" evidence="11">
    <location>
        <begin position="1"/>
        <end position="383"/>
    </location>
</feature>
<feature type="compositionally biased region" description="Low complexity" evidence="10">
    <location>
        <begin position="645"/>
        <end position="662"/>
    </location>
</feature>
<dbReference type="PANTHER" id="PTHR15271:SF4">
    <property type="entry name" value="CHROMATIN ASSEMBLY FACTOR 1 SUBUNIT B"/>
    <property type="match status" value="1"/>
</dbReference>
<dbReference type="InterPro" id="IPR036322">
    <property type="entry name" value="WD40_repeat_dom_sf"/>
</dbReference>
<evidence type="ECO:0000256" key="7">
    <source>
        <dbReference type="ARBA" id="ARBA00023204"/>
    </source>
</evidence>
<comment type="subcellular location">
    <subcellularLocation>
        <location evidence="1">Nucleus</location>
    </subcellularLocation>
</comment>
<dbReference type="PROSITE" id="PS50082">
    <property type="entry name" value="WD_REPEATS_2"/>
    <property type="match status" value="3"/>
</dbReference>
<dbReference type="InterPro" id="IPR019775">
    <property type="entry name" value="WD40_repeat_CS"/>
</dbReference>